<evidence type="ECO:0000256" key="1">
    <source>
        <dbReference type="SAM" id="Phobius"/>
    </source>
</evidence>
<sequence length="121" mass="14376">MNDSEILFLSIGILILIAIIIQYFLWKDRMKDKNSLNHYWQKFLESESNNNVRDLKFNGEKLIWNKYLKNEQLEKIIDVVNSRVKNYPTLKKLANDAYNKKLHYDRILPQSGSNGGIKQSW</sequence>
<keyword evidence="1" id="KW-1133">Transmembrane helix</keyword>
<dbReference type="EMBL" id="UOEB01000231">
    <property type="protein sequence ID" value="VAV85525.1"/>
    <property type="molecule type" value="Genomic_DNA"/>
</dbReference>
<gene>
    <name evidence="2" type="ORF">MNBD_BACTEROID02-578</name>
</gene>
<protein>
    <submittedName>
        <fullName evidence="2">Uncharacterized protein</fullName>
    </submittedName>
</protein>
<keyword evidence="1" id="KW-0472">Membrane</keyword>
<keyword evidence="1" id="KW-0812">Transmembrane</keyword>
<accession>A0A3B0RPM5</accession>
<name>A0A3B0RPM5_9ZZZZ</name>
<feature type="transmembrane region" description="Helical" evidence="1">
    <location>
        <begin position="6"/>
        <end position="26"/>
    </location>
</feature>
<organism evidence="2">
    <name type="scientific">hydrothermal vent metagenome</name>
    <dbReference type="NCBI Taxonomy" id="652676"/>
    <lineage>
        <taxon>unclassified sequences</taxon>
        <taxon>metagenomes</taxon>
        <taxon>ecological metagenomes</taxon>
    </lineage>
</organism>
<reference evidence="2" key="1">
    <citation type="submission" date="2018-06" db="EMBL/GenBank/DDBJ databases">
        <authorList>
            <person name="Zhirakovskaya E."/>
        </authorList>
    </citation>
    <scope>NUCLEOTIDE SEQUENCE</scope>
</reference>
<proteinExistence type="predicted"/>
<evidence type="ECO:0000313" key="2">
    <source>
        <dbReference type="EMBL" id="VAV85525.1"/>
    </source>
</evidence>
<dbReference type="AlphaFoldDB" id="A0A3B0RPM5"/>